<protein>
    <submittedName>
        <fullName evidence="1">Uncharacterized protein</fullName>
    </submittedName>
</protein>
<dbReference type="Proteomes" id="UP000215158">
    <property type="component" value="Plasmid pBN4"/>
</dbReference>
<dbReference type="OrthoDB" id="6636675at2"/>
<dbReference type="AlphaFoldDB" id="A0A248VZ25"/>
<accession>A0A248VZ25</accession>
<evidence type="ECO:0000313" key="2">
    <source>
        <dbReference type="Proteomes" id="UP000215158"/>
    </source>
</evidence>
<organism evidence="1 2">
    <name type="scientific">Paraburkholderia aromaticivorans</name>
    <dbReference type="NCBI Taxonomy" id="2026199"/>
    <lineage>
        <taxon>Bacteria</taxon>
        <taxon>Pseudomonadati</taxon>
        <taxon>Pseudomonadota</taxon>
        <taxon>Betaproteobacteria</taxon>
        <taxon>Burkholderiales</taxon>
        <taxon>Burkholderiaceae</taxon>
        <taxon>Paraburkholderia</taxon>
    </lineage>
</organism>
<geneLocation type="plasmid" evidence="1 2">
    <name>pBN4</name>
</geneLocation>
<sequence length="65" mass="7474">MVTITRAEYDRVHADFRGVWTTERTDIPGWESIRHQYLGKRTLVRDNALLIEGLSMTIVEEGAAQ</sequence>
<dbReference type="KEGG" id="parb:CJU94_39605"/>
<reference evidence="1 2" key="1">
    <citation type="submission" date="2017-08" db="EMBL/GenBank/DDBJ databases">
        <title>Identification and genetic characteristics of simultaneous BTEX- and naphthalene-degrading Paraburkholderia sp. BN5 isolated from petroleum-contaminated soil.</title>
        <authorList>
            <person name="Lee Y."/>
            <person name="Jeon C.O."/>
        </authorList>
    </citation>
    <scope>NUCLEOTIDE SEQUENCE [LARGE SCALE GENOMIC DNA]</scope>
    <source>
        <strain evidence="1 2">BN5</strain>
        <plasmid evidence="1 2">pBN4</plasmid>
    </source>
</reference>
<proteinExistence type="predicted"/>
<name>A0A248VZ25_9BURK</name>
<keyword evidence="1" id="KW-0614">Plasmid</keyword>
<gene>
    <name evidence="1" type="ORF">CJU94_39605</name>
</gene>
<dbReference type="EMBL" id="CP022994">
    <property type="protein sequence ID" value="ASW04258.1"/>
    <property type="molecule type" value="Genomic_DNA"/>
</dbReference>
<keyword evidence="2" id="KW-1185">Reference proteome</keyword>
<evidence type="ECO:0000313" key="1">
    <source>
        <dbReference type="EMBL" id="ASW04258.1"/>
    </source>
</evidence>
<dbReference type="RefSeq" id="WP_007183082.1">
    <property type="nucleotide sequence ID" value="NZ_CP022994.1"/>
</dbReference>